<dbReference type="EMBL" id="CAJNOJ010000173">
    <property type="protein sequence ID" value="CAF1240884.1"/>
    <property type="molecule type" value="Genomic_DNA"/>
</dbReference>
<gene>
    <name evidence="1" type="ORF">EDS130_LOCUS27451</name>
    <name evidence="2" type="ORF">XAT740_LOCUS45301</name>
</gene>
<proteinExistence type="predicted"/>
<reference evidence="1" key="1">
    <citation type="submission" date="2021-02" db="EMBL/GenBank/DDBJ databases">
        <authorList>
            <person name="Nowell W R."/>
        </authorList>
    </citation>
    <scope>NUCLEOTIDE SEQUENCE</scope>
</reference>
<keyword evidence="3" id="KW-1185">Reference proteome</keyword>
<name>A0A814Z902_ADIRI</name>
<evidence type="ECO:0000313" key="4">
    <source>
        <dbReference type="Proteomes" id="UP000663852"/>
    </source>
</evidence>
<accession>A0A814Z902</accession>
<comment type="caution">
    <text evidence="1">The sequence shown here is derived from an EMBL/GenBank/DDBJ whole genome shotgun (WGS) entry which is preliminary data.</text>
</comment>
<protein>
    <submittedName>
        <fullName evidence="1">Uncharacterized protein</fullName>
    </submittedName>
</protein>
<sequence length="130" mass="15212">MDREQKASHYEEFQHALYTLKIAIEDLWRVELQQFDQHSAIPMNLPNGKLDLQVPSIYSCRTILPRANEKNLYVPPNAISDKNLQSMSLKKEALHSLSKHSRHYVSNDSPIKNRRKKALLHLKFQCPQHI</sequence>
<dbReference type="EMBL" id="CAJNOR010005891">
    <property type="protein sequence ID" value="CAF1579117.1"/>
    <property type="molecule type" value="Genomic_DNA"/>
</dbReference>
<evidence type="ECO:0000313" key="1">
    <source>
        <dbReference type="EMBL" id="CAF1240884.1"/>
    </source>
</evidence>
<evidence type="ECO:0000313" key="3">
    <source>
        <dbReference type="Proteomes" id="UP000663828"/>
    </source>
</evidence>
<dbReference type="Proteomes" id="UP000663828">
    <property type="component" value="Unassembled WGS sequence"/>
</dbReference>
<organism evidence="1 4">
    <name type="scientific">Adineta ricciae</name>
    <name type="common">Rotifer</name>
    <dbReference type="NCBI Taxonomy" id="249248"/>
    <lineage>
        <taxon>Eukaryota</taxon>
        <taxon>Metazoa</taxon>
        <taxon>Spiralia</taxon>
        <taxon>Gnathifera</taxon>
        <taxon>Rotifera</taxon>
        <taxon>Eurotatoria</taxon>
        <taxon>Bdelloidea</taxon>
        <taxon>Adinetida</taxon>
        <taxon>Adinetidae</taxon>
        <taxon>Adineta</taxon>
    </lineage>
</organism>
<dbReference type="OrthoDB" id="10045027at2759"/>
<dbReference type="Proteomes" id="UP000663852">
    <property type="component" value="Unassembled WGS sequence"/>
</dbReference>
<dbReference type="AlphaFoldDB" id="A0A814Z902"/>
<evidence type="ECO:0000313" key="2">
    <source>
        <dbReference type="EMBL" id="CAF1579117.1"/>
    </source>
</evidence>